<reference evidence="1" key="2">
    <citation type="journal article" date="2015" name="Fish Shellfish Immunol.">
        <title>Early steps in the European eel (Anguilla anguilla)-Vibrio vulnificus interaction in the gills: Role of the RtxA13 toxin.</title>
        <authorList>
            <person name="Callol A."/>
            <person name="Pajuelo D."/>
            <person name="Ebbesson L."/>
            <person name="Teles M."/>
            <person name="MacKenzie S."/>
            <person name="Amaro C."/>
        </authorList>
    </citation>
    <scope>NUCLEOTIDE SEQUENCE</scope>
</reference>
<accession>A0A0E9THM7</accession>
<dbReference type="AlphaFoldDB" id="A0A0E9THM7"/>
<name>A0A0E9THM7_ANGAN</name>
<protein>
    <submittedName>
        <fullName evidence="1">Uncharacterized protein</fullName>
    </submittedName>
</protein>
<sequence>MQWALPRVIIAIPTQMLWRQGGCTDHFETGHELNRLEEIGDCTAEMATL</sequence>
<reference evidence="1" key="1">
    <citation type="submission" date="2014-11" db="EMBL/GenBank/DDBJ databases">
        <authorList>
            <person name="Amaro Gonzalez C."/>
        </authorList>
    </citation>
    <scope>NUCLEOTIDE SEQUENCE</scope>
</reference>
<dbReference type="EMBL" id="GBXM01055476">
    <property type="protein sequence ID" value="JAH53101.1"/>
    <property type="molecule type" value="Transcribed_RNA"/>
</dbReference>
<organism evidence="1">
    <name type="scientific">Anguilla anguilla</name>
    <name type="common">European freshwater eel</name>
    <name type="synonym">Muraena anguilla</name>
    <dbReference type="NCBI Taxonomy" id="7936"/>
    <lineage>
        <taxon>Eukaryota</taxon>
        <taxon>Metazoa</taxon>
        <taxon>Chordata</taxon>
        <taxon>Craniata</taxon>
        <taxon>Vertebrata</taxon>
        <taxon>Euteleostomi</taxon>
        <taxon>Actinopterygii</taxon>
        <taxon>Neopterygii</taxon>
        <taxon>Teleostei</taxon>
        <taxon>Anguilliformes</taxon>
        <taxon>Anguillidae</taxon>
        <taxon>Anguilla</taxon>
    </lineage>
</organism>
<evidence type="ECO:0000313" key="1">
    <source>
        <dbReference type="EMBL" id="JAH53101.1"/>
    </source>
</evidence>
<proteinExistence type="predicted"/>